<dbReference type="RefSeq" id="WP_268780392.1">
    <property type="nucleotide sequence ID" value="NZ_JAPRAT010000019.1"/>
</dbReference>
<dbReference type="Proteomes" id="UP001084197">
    <property type="component" value="Unassembled WGS sequence"/>
</dbReference>
<evidence type="ECO:0000313" key="2">
    <source>
        <dbReference type="Proteomes" id="UP001084197"/>
    </source>
</evidence>
<sequence>MSTNYCKICESEQEKGIHLYHLFICEACEAKMIQTVPEDPDYAYFVEKLKKINTKPLQI</sequence>
<protein>
    <submittedName>
        <fullName evidence="1">Sigma factor G inhibitor Gin</fullName>
    </submittedName>
</protein>
<dbReference type="Pfam" id="PF10764">
    <property type="entry name" value="Gin"/>
    <property type="match status" value="1"/>
</dbReference>
<gene>
    <name evidence="1" type="ORF">OWO01_10405</name>
</gene>
<keyword evidence="2" id="KW-1185">Reference proteome</keyword>
<dbReference type="InterPro" id="IPR019700">
    <property type="entry name" value="Sigma-G_inhibitor_Gin"/>
</dbReference>
<comment type="caution">
    <text evidence="1">The sequence shown here is derived from an EMBL/GenBank/DDBJ whole genome shotgun (WGS) entry which is preliminary data.</text>
</comment>
<name>A0A9J6RE29_9BACI</name>
<reference evidence="1" key="1">
    <citation type="submission" date="2022-11" db="EMBL/GenBank/DDBJ databases">
        <title>WGS of Natronobacillus azotifigens 24KS-1, an anaerobic diazotrophic haloalkaliphile from soda-rich habitats.</title>
        <authorList>
            <person name="Sorokin D.Y."/>
            <person name="Merkel A.Y."/>
        </authorList>
    </citation>
    <scope>NUCLEOTIDE SEQUENCE</scope>
    <source>
        <strain evidence="1">24KS-1</strain>
    </source>
</reference>
<dbReference type="AlphaFoldDB" id="A0A9J6RE29"/>
<organism evidence="1 2">
    <name type="scientific">Natronobacillus azotifigens</name>
    <dbReference type="NCBI Taxonomy" id="472978"/>
    <lineage>
        <taxon>Bacteria</taxon>
        <taxon>Bacillati</taxon>
        <taxon>Bacillota</taxon>
        <taxon>Bacilli</taxon>
        <taxon>Bacillales</taxon>
        <taxon>Bacillaceae</taxon>
        <taxon>Natronobacillus</taxon>
    </lineage>
</organism>
<evidence type="ECO:0000313" key="1">
    <source>
        <dbReference type="EMBL" id="MCZ0703630.1"/>
    </source>
</evidence>
<proteinExistence type="predicted"/>
<dbReference type="EMBL" id="JAPRAT010000019">
    <property type="protein sequence ID" value="MCZ0703630.1"/>
    <property type="molecule type" value="Genomic_DNA"/>
</dbReference>
<accession>A0A9J6RE29</accession>